<evidence type="ECO:0000313" key="3">
    <source>
        <dbReference type="EMBL" id="MBB3930726.1"/>
    </source>
</evidence>
<dbReference type="AlphaFoldDB" id="A0A840AQS7"/>
<evidence type="ECO:0000313" key="4">
    <source>
        <dbReference type="Proteomes" id="UP000553963"/>
    </source>
</evidence>
<keyword evidence="4" id="KW-1185">Reference proteome</keyword>
<keyword evidence="1" id="KW-0175">Coiled coil</keyword>
<comment type="caution">
    <text evidence="3">The sequence shown here is derived from an EMBL/GenBank/DDBJ whole genome shotgun (WGS) entry which is preliminary data.</text>
</comment>
<evidence type="ECO:0000256" key="1">
    <source>
        <dbReference type="SAM" id="Coils"/>
    </source>
</evidence>
<evidence type="ECO:0000256" key="2">
    <source>
        <dbReference type="SAM" id="MobiDB-lite"/>
    </source>
</evidence>
<protein>
    <submittedName>
        <fullName evidence="3">Uncharacterized protein</fullName>
    </submittedName>
</protein>
<organism evidence="3 4">
    <name type="scientific">Kaistia hirudinis</name>
    <dbReference type="NCBI Taxonomy" id="1293440"/>
    <lineage>
        <taxon>Bacteria</taxon>
        <taxon>Pseudomonadati</taxon>
        <taxon>Pseudomonadota</taxon>
        <taxon>Alphaproteobacteria</taxon>
        <taxon>Hyphomicrobiales</taxon>
        <taxon>Kaistiaceae</taxon>
        <taxon>Kaistia</taxon>
    </lineage>
</organism>
<dbReference type="EMBL" id="JACIDS010000002">
    <property type="protein sequence ID" value="MBB3930726.1"/>
    <property type="molecule type" value="Genomic_DNA"/>
</dbReference>
<feature type="region of interest" description="Disordered" evidence="2">
    <location>
        <begin position="138"/>
        <end position="158"/>
    </location>
</feature>
<dbReference type="Proteomes" id="UP000553963">
    <property type="component" value="Unassembled WGS sequence"/>
</dbReference>
<feature type="coiled-coil region" evidence="1">
    <location>
        <begin position="71"/>
        <end position="133"/>
    </location>
</feature>
<dbReference type="RefSeq" id="WP_183398354.1">
    <property type="nucleotide sequence ID" value="NZ_JACIDS010000002.1"/>
</dbReference>
<sequence>MPAHSDETVAAARRLYEEGVLSEAEIEQRTGMPRGTFRARATREGWVRPHAPTRAAAIRAADRVSLVARLFRSFERQIADLEKRFAAADGESDEKDARMLAVLAKTFETLNGLKAEEDRKKDVAVDLDTLRAELAKRLERLDPGGPEPGGGDRAAELG</sequence>
<name>A0A840AQS7_9HYPH</name>
<accession>A0A840AQS7</accession>
<gene>
    <name evidence="3" type="ORF">GGR25_001765</name>
</gene>
<reference evidence="3 4" key="1">
    <citation type="submission" date="2020-08" db="EMBL/GenBank/DDBJ databases">
        <title>Genomic Encyclopedia of Type Strains, Phase IV (KMG-IV): sequencing the most valuable type-strain genomes for metagenomic binning, comparative biology and taxonomic classification.</title>
        <authorList>
            <person name="Goeker M."/>
        </authorList>
    </citation>
    <scope>NUCLEOTIDE SEQUENCE [LARGE SCALE GENOMIC DNA]</scope>
    <source>
        <strain evidence="3 4">DSM 25966</strain>
    </source>
</reference>
<proteinExistence type="predicted"/>